<dbReference type="KEGG" id="vos:KNV97_11270"/>
<evidence type="ECO:0000313" key="2">
    <source>
        <dbReference type="Proteomes" id="UP000694232"/>
    </source>
</evidence>
<dbReference type="AlphaFoldDB" id="A0A975UCZ4"/>
<keyword evidence="2" id="KW-1185">Reference proteome</keyword>
<protein>
    <submittedName>
        <fullName evidence="1">Uncharacterized protein</fullName>
    </submittedName>
</protein>
<dbReference type="RefSeq" id="WP_218563131.1">
    <property type="nucleotide sequence ID" value="NZ_CP076643.1"/>
</dbReference>
<dbReference type="Proteomes" id="UP000694232">
    <property type="component" value="Chromosome 1"/>
</dbReference>
<dbReference type="EMBL" id="CP076643">
    <property type="protein sequence ID" value="QXO18801.1"/>
    <property type="molecule type" value="Genomic_DNA"/>
</dbReference>
<name>A0A975UCZ4_9VIBR</name>
<gene>
    <name evidence="1" type="ORF">KNV97_11270</name>
</gene>
<reference evidence="1" key="1">
    <citation type="submission" date="2021-06" db="EMBL/GenBank/DDBJ databases">
        <title>Vibrio nov. sp., novel gut bacterium isolated from Yellow Sea oyster.</title>
        <authorList>
            <person name="Muhammad N."/>
            <person name="Nguyen T.H."/>
            <person name="Lee Y.-J."/>
            <person name="Ko J."/>
            <person name="Kim S.-G."/>
        </authorList>
    </citation>
    <scope>NUCLEOTIDE SEQUENCE</scope>
    <source>
        <strain evidence="1">OG9-811</strain>
    </source>
</reference>
<proteinExistence type="predicted"/>
<accession>A0A975UCZ4</accession>
<organism evidence="1 2">
    <name type="scientific">Vibrio ostreae</name>
    <dbReference type="NCBI Taxonomy" id="2841925"/>
    <lineage>
        <taxon>Bacteria</taxon>
        <taxon>Pseudomonadati</taxon>
        <taxon>Pseudomonadota</taxon>
        <taxon>Gammaproteobacteria</taxon>
        <taxon>Vibrionales</taxon>
        <taxon>Vibrionaceae</taxon>
        <taxon>Vibrio</taxon>
    </lineage>
</organism>
<sequence>MFWDTLERVNRLRQKAMSDPEFIESAKEHEQTLKQVEQEFEPQRRRKNVSARPKTLADIYQQVEFGNHSNNVEH</sequence>
<evidence type="ECO:0000313" key="1">
    <source>
        <dbReference type="EMBL" id="QXO18801.1"/>
    </source>
</evidence>